<protein>
    <recommendedName>
        <fullName evidence="1">MULE transposase domain-containing protein</fullName>
    </recommendedName>
</protein>
<name>A0A9R1WAZ9_LACSA</name>
<dbReference type="InterPro" id="IPR018289">
    <property type="entry name" value="MULE_transposase_dom"/>
</dbReference>
<proteinExistence type="predicted"/>
<dbReference type="PANTHER" id="PTHR31973:SF189">
    <property type="entry name" value="TRANSPOSASE, MUDR, PLANT, MULE TRANSPOSASE DOMAIN PROTEIN-RELATED"/>
    <property type="match status" value="1"/>
</dbReference>
<dbReference type="PANTHER" id="PTHR31973">
    <property type="entry name" value="POLYPROTEIN, PUTATIVE-RELATED"/>
    <property type="match status" value="1"/>
</dbReference>
<organism evidence="2 3">
    <name type="scientific">Lactuca sativa</name>
    <name type="common">Garden lettuce</name>
    <dbReference type="NCBI Taxonomy" id="4236"/>
    <lineage>
        <taxon>Eukaryota</taxon>
        <taxon>Viridiplantae</taxon>
        <taxon>Streptophyta</taxon>
        <taxon>Embryophyta</taxon>
        <taxon>Tracheophyta</taxon>
        <taxon>Spermatophyta</taxon>
        <taxon>Magnoliopsida</taxon>
        <taxon>eudicotyledons</taxon>
        <taxon>Gunneridae</taxon>
        <taxon>Pentapetalae</taxon>
        <taxon>asterids</taxon>
        <taxon>campanulids</taxon>
        <taxon>Asterales</taxon>
        <taxon>Asteraceae</taxon>
        <taxon>Cichorioideae</taxon>
        <taxon>Cichorieae</taxon>
        <taxon>Lactucinae</taxon>
        <taxon>Lactuca</taxon>
    </lineage>
</organism>
<gene>
    <name evidence="2" type="ORF">LSAT_V11C200067840</name>
</gene>
<dbReference type="Proteomes" id="UP000235145">
    <property type="component" value="Unassembled WGS sequence"/>
</dbReference>
<comment type="caution">
    <text evidence="2">The sequence shown here is derived from an EMBL/GenBank/DDBJ whole genome shotgun (WGS) entry which is preliminary data.</text>
</comment>
<feature type="domain" description="MULE transposase" evidence="1">
    <location>
        <begin position="44"/>
        <end position="140"/>
    </location>
</feature>
<accession>A0A9R1WAZ9</accession>
<evidence type="ECO:0000313" key="2">
    <source>
        <dbReference type="EMBL" id="KAJ0220603.1"/>
    </source>
</evidence>
<sequence length="180" mass="20689">MVRRTWSAIRMDMDIMPDSTIYFSKYYVCFKGVRDGWIEGCRKVICVDGCFLKGLCKGELLAVVGRDTNNNIYHIVWVVVNVENKVNWKWFLDILVDDIGGGNGNGLTIISDGHKGLLEAVKERISEAEHRQCVRHVYANFKKKFDGEHYRKLFWVVVNSTIVPQFKEDTDGIKKLDPNA</sequence>
<reference evidence="2 3" key="1">
    <citation type="journal article" date="2017" name="Nat. Commun.">
        <title>Genome assembly with in vitro proximity ligation data and whole-genome triplication in lettuce.</title>
        <authorList>
            <person name="Reyes-Chin-Wo S."/>
            <person name="Wang Z."/>
            <person name="Yang X."/>
            <person name="Kozik A."/>
            <person name="Arikit S."/>
            <person name="Song C."/>
            <person name="Xia L."/>
            <person name="Froenicke L."/>
            <person name="Lavelle D.O."/>
            <person name="Truco M.J."/>
            <person name="Xia R."/>
            <person name="Zhu S."/>
            <person name="Xu C."/>
            <person name="Xu H."/>
            <person name="Xu X."/>
            <person name="Cox K."/>
            <person name="Korf I."/>
            <person name="Meyers B.C."/>
            <person name="Michelmore R.W."/>
        </authorList>
    </citation>
    <scope>NUCLEOTIDE SEQUENCE [LARGE SCALE GENOMIC DNA]</scope>
    <source>
        <strain evidence="3">cv. Salinas</strain>
        <tissue evidence="2">Seedlings</tissue>
    </source>
</reference>
<evidence type="ECO:0000259" key="1">
    <source>
        <dbReference type="Pfam" id="PF10551"/>
    </source>
</evidence>
<keyword evidence="3" id="KW-1185">Reference proteome</keyword>
<evidence type="ECO:0000313" key="3">
    <source>
        <dbReference type="Proteomes" id="UP000235145"/>
    </source>
</evidence>
<dbReference type="AlphaFoldDB" id="A0A9R1WAZ9"/>
<dbReference type="EMBL" id="NBSK02000002">
    <property type="protein sequence ID" value="KAJ0220603.1"/>
    <property type="molecule type" value="Genomic_DNA"/>
</dbReference>
<dbReference type="Pfam" id="PF10551">
    <property type="entry name" value="MULE"/>
    <property type="match status" value="1"/>
</dbReference>